<dbReference type="PROSITE" id="PS50961">
    <property type="entry name" value="HTH_LA"/>
    <property type="match status" value="1"/>
</dbReference>
<comment type="caution">
    <text evidence="5">The sequence shown here is derived from an EMBL/GenBank/DDBJ whole genome shotgun (WGS) entry which is preliminary data.</text>
</comment>
<dbReference type="SMART" id="SM00715">
    <property type="entry name" value="LA"/>
    <property type="match status" value="1"/>
</dbReference>
<dbReference type="Proteomes" id="UP001454036">
    <property type="component" value="Unassembled WGS sequence"/>
</dbReference>
<dbReference type="InterPro" id="IPR036388">
    <property type="entry name" value="WH-like_DNA-bd_sf"/>
</dbReference>
<evidence type="ECO:0000313" key="5">
    <source>
        <dbReference type="EMBL" id="GAA0139622.1"/>
    </source>
</evidence>
<dbReference type="Gene3D" id="1.10.10.10">
    <property type="entry name" value="Winged helix-like DNA-binding domain superfamily/Winged helix DNA-binding domain"/>
    <property type="match status" value="1"/>
</dbReference>
<keyword evidence="1 2" id="KW-0694">RNA-binding</keyword>
<organism evidence="5 6">
    <name type="scientific">Lithospermum erythrorhizon</name>
    <name type="common">Purple gromwell</name>
    <name type="synonym">Lithospermum officinale var. erythrorhizon</name>
    <dbReference type="NCBI Taxonomy" id="34254"/>
    <lineage>
        <taxon>Eukaryota</taxon>
        <taxon>Viridiplantae</taxon>
        <taxon>Streptophyta</taxon>
        <taxon>Embryophyta</taxon>
        <taxon>Tracheophyta</taxon>
        <taxon>Spermatophyta</taxon>
        <taxon>Magnoliopsida</taxon>
        <taxon>eudicotyledons</taxon>
        <taxon>Gunneridae</taxon>
        <taxon>Pentapetalae</taxon>
        <taxon>asterids</taxon>
        <taxon>lamiids</taxon>
        <taxon>Boraginales</taxon>
        <taxon>Boraginaceae</taxon>
        <taxon>Boraginoideae</taxon>
        <taxon>Lithospermeae</taxon>
        <taxon>Lithospermum</taxon>
    </lineage>
</organism>
<reference evidence="5 6" key="1">
    <citation type="submission" date="2024-01" db="EMBL/GenBank/DDBJ databases">
        <title>The complete chloroplast genome sequence of Lithospermum erythrorhizon: insights into the phylogenetic relationship among Boraginaceae species and the maternal lineages of purple gromwells.</title>
        <authorList>
            <person name="Okada T."/>
            <person name="Watanabe K."/>
        </authorList>
    </citation>
    <scope>NUCLEOTIDE SEQUENCE [LARGE SCALE GENOMIC DNA]</scope>
</reference>
<feature type="region of interest" description="Disordered" evidence="3">
    <location>
        <begin position="129"/>
        <end position="164"/>
    </location>
</feature>
<feature type="region of interest" description="Disordered" evidence="3">
    <location>
        <begin position="1"/>
        <end position="47"/>
    </location>
</feature>
<dbReference type="Pfam" id="PF05383">
    <property type="entry name" value="La"/>
    <property type="match status" value="1"/>
</dbReference>
<gene>
    <name evidence="5" type="ORF">LIER_01130</name>
</gene>
<feature type="compositionally biased region" description="Polar residues" evidence="3">
    <location>
        <begin position="253"/>
        <end position="288"/>
    </location>
</feature>
<feature type="domain" description="HTH La-type RNA-binding" evidence="4">
    <location>
        <begin position="432"/>
        <end position="521"/>
    </location>
</feature>
<dbReference type="GO" id="GO:0003723">
    <property type="term" value="F:RNA binding"/>
    <property type="evidence" value="ECO:0007669"/>
    <property type="project" value="UniProtKB-UniRule"/>
</dbReference>
<evidence type="ECO:0000256" key="1">
    <source>
        <dbReference type="ARBA" id="ARBA00022884"/>
    </source>
</evidence>
<dbReference type="SUPFAM" id="SSF46785">
    <property type="entry name" value="Winged helix' DNA-binding domain"/>
    <property type="match status" value="1"/>
</dbReference>
<dbReference type="PANTHER" id="PTHR22792:SF132">
    <property type="entry name" value="LA-RELATED PROTEIN 1"/>
    <property type="match status" value="1"/>
</dbReference>
<dbReference type="PANTHER" id="PTHR22792">
    <property type="entry name" value="LUPUS LA PROTEIN-RELATED"/>
    <property type="match status" value="1"/>
</dbReference>
<evidence type="ECO:0000256" key="2">
    <source>
        <dbReference type="PROSITE-ProRule" id="PRU00332"/>
    </source>
</evidence>
<dbReference type="InterPro" id="IPR045180">
    <property type="entry name" value="La_dom_prot"/>
</dbReference>
<feature type="compositionally biased region" description="Polar residues" evidence="3">
    <location>
        <begin position="200"/>
        <end position="233"/>
    </location>
</feature>
<dbReference type="AlphaFoldDB" id="A0AAV3NL11"/>
<evidence type="ECO:0000256" key="3">
    <source>
        <dbReference type="SAM" id="MobiDB-lite"/>
    </source>
</evidence>
<sequence length="526" mass="56644">MATASNPTPPPTHHSPRPSATTTTNVTHRSPRPRRSSVPRVDDSSPWTQIVIGIESNSDSTPSYSSLLHTNNAASLTATVGPAGPVPQPHSCENIQERIVEHSTDQQGEKSVSGDVGIFSSVLKEEGVISDSLSGGLENGGSSDGGKRPVWNKPAPSDVVSDVSPLVGVSSWPALSELTKGSPKSSSSDSPKCLPEGSSFVPQLTGMSSSSSQRKGINMKTNSSSQTNHTVPTRQRSFRQGNGGGSGNPRNNMTTNGGFSLELTSQRFGVESAPNNTGRPANSESLSEGNPHREGGGQRGGFVPQSNSGSEHQQRNSYRRGSGGPNPRGDGSHYHNHGGRRDQPSGNQDRNSHRNFGGRGAHMQPQRGSSRPFIRGPPHANTSYVPPPIPMHPSFGAPMVYPGPEVFYFPGPHQDPFRPGPMVPPMGPMFYPFVDPLLHTKIVNQIEYYFSTENLVGDTYLRKNMDEQGWVSIKLIAGFKKVSQLTDNIQLIMASLQASSLLEIEGEKMRRRDDWQRSSPGEYSSR</sequence>
<protein>
    <submittedName>
        <fullName evidence="5">RNA metabolism protein</fullName>
    </submittedName>
</protein>
<dbReference type="InterPro" id="IPR006630">
    <property type="entry name" value="La_HTH"/>
</dbReference>
<dbReference type="CDD" id="cd07323">
    <property type="entry name" value="LAM"/>
    <property type="match status" value="1"/>
</dbReference>
<name>A0AAV3NL11_LITER</name>
<feature type="compositionally biased region" description="Low complexity" evidence="3">
    <location>
        <begin position="182"/>
        <end position="192"/>
    </location>
</feature>
<dbReference type="InterPro" id="IPR036390">
    <property type="entry name" value="WH_DNA-bd_sf"/>
</dbReference>
<dbReference type="EMBL" id="BAABME010000105">
    <property type="protein sequence ID" value="GAA0139622.1"/>
    <property type="molecule type" value="Genomic_DNA"/>
</dbReference>
<feature type="region of interest" description="Disordered" evidence="3">
    <location>
        <begin position="176"/>
        <end position="382"/>
    </location>
</feature>
<keyword evidence="6" id="KW-1185">Reference proteome</keyword>
<proteinExistence type="predicted"/>
<evidence type="ECO:0000259" key="4">
    <source>
        <dbReference type="PROSITE" id="PS50961"/>
    </source>
</evidence>
<dbReference type="GO" id="GO:0005737">
    <property type="term" value="C:cytoplasm"/>
    <property type="evidence" value="ECO:0007669"/>
    <property type="project" value="UniProtKB-ARBA"/>
</dbReference>
<evidence type="ECO:0000313" key="6">
    <source>
        <dbReference type="Proteomes" id="UP001454036"/>
    </source>
</evidence>
<accession>A0AAV3NL11</accession>